<organism evidence="6 7">
    <name type="scientific">Nocardiopsis alborubida</name>
    <dbReference type="NCBI Taxonomy" id="146802"/>
    <lineage>
        <taxon>Bacteria</taxon>
        <taxon>Bacillati</taxon>
        <taxon>Actinomycetota</taxon>
        <taxon>Actinomycetes</taxon>
        <taxon>Streptosporangiales</taxon>
        <taxon>Nocardiopsidaceae</taxon>
        <taxon>Nocardiopsis</taxon>
    </lineage>
</organism>
<comment type="similarity">
    <text evidence="1">Belongs to the HIBADH-related family.</text>
</comment>
<dbReference type="SUPFAM" id="SSF48179">
    <property type="entry name" value="6-phosphogluconate dehydrogenase C-terminal domain-like"/>
    <property type="match status" value="1"/>
</dbReference>
<feature type="domain" description="6-phosphogluconate dehydrogenase NADP-binding" evidence="4">
    <location>
        <begin position="22"/>
        <end position="176"/>
    </location>
</feature>
<dbReference type="InterPro" id="IPR051265">
    <property type="entry name" value="HIBADH-related_NP60_sf"/>
</dbReference>
<dbReference type="GO" id="GO:0050661">
    <property type="term" value="F:NADP binding"/>
    <property type="evidence" value="ECO:0007669"/>
    <property type="project" value="InterPro"/>
</dbReference>
<dbReference type="InterPro" id="IPR015815">
    <property type="entry name" value="HIBADH-related"/>
</dbReference>
<dbReference type="InterPro" id="IPR013328">
    <property type="entry name" value="6PGD_dom2"/>
</dbReference>
<evidence type="ECO:0000259" key="4">
    <source>
        <dbReference type="Pfam" id="PF03446"/>
    </source>
</evidence>
<dbReference type="RefSeq" id="WP_061078734.1">
    <property type="nucleotide sequence ID" value="NZ_JAAXPG010000012.1"/>
</dbReference>
<dbReference type="GO" id="GO:0016491">
    <property type="term" value="F:oxidoreductase activity"/>
    <property type="evidence" value="ECO:0007669"/>
    <property type="project" value="UniProtKB-KW"/>
</dbReference>
<dbReference type="AlphaFoldDB" id="A0A7X6MCM3"/>
<dbReference type="PANTHER" id="PTHR43580">
    <property type="entry name" value="OXIDOREDUCTASE GLYR1-RELATED"/>
    <property type="match status" value="1"/>
</dbReference>
<dbReference type="EMBL" id="JAAXPG010000012">
    <property type="protein sequence ID" value="NKY98802.1"/>
    <property type="molecule type" value="Genomic_DNA"/>
</dbReference>
<dbReference type="InterPro" id="IPR036291">
    <property type="entry name" value="NAD(P)-bd_dom_sf"/>
</dbReference>
<sequence>MSSHPLHKGRTKHDHDTSPVPVTVLGLGMMGRALASAFLRQGHPTTVWNRTAAKARDLTAQGARPAASVGEAVAASPVVVVCVSDHEAVHALLDPLDGALEGRVLVNLTSSTSAQARLTAAWARRGGADYLDGAIMAVPDAIGTAEAVIVHSGSREAFERHEPALSSLTANTSYLGEDPGLAALHETAVLSLMWSVLNGFLQGAALLGAAGVDASAFAPLASRGIATVADWLPGYAEQVDDGAYPVLDSTIDTHLATMEHVVHESEALGVSAELPRFVRDLTRRAVADGHGGEGYAAMIELFRAPSGIRS</sequence>
<evidence type="ECO:0000256" key="3">
    <source>
        <dbReference type="SAM" id="MobiDB-lite"/>
    </source>
</evidence>
<evidence type="ECO:0000313" key="7">
    <source>
        <dbReference type="Proteomes" id="UP000553209"/>
    </source>
</evidence>
<gene>
    <name evidence="6" type="ORF">HGB44_14200</name>
</gene>
<feature type="region of interest" description="Disordered" evidence="3">
    <location>
        <begin position="1"/>
        <end position="20"/>
    </location>
</feature>
<feature type="domain" description="NADPH-dependent reductive aminase-like C-terminal" evidence="5">
    <location>
        <begin position="178"/>
        <end position="303"/>
    </location>
</feature>
<evidence type="ECO:0000259" key="5">
    <source>
        <dbReference type="Pfam" id="PF21761"/>
    </source>
</evidence>
<dbReference type="InterPro" id="IPR048666">
    <property type="entry name" value="RedAm-like_C"/>
</dbReference>
<name>A0A7X6MCM3_9ACTN</name>
<accession>A0A7X6MCM3</accession>
<dbReference type="InterPro" id="IPR006115">
    <property type="entry name" value="6PGDH_NADP-bd"/>
</dbReference>
<dbReference type="Pfam" id="PF21761">
    <property type="entry name" value="RedAm-like_C"/>
    <property type="match status" value="1"/>
</dbReference>
<dbReference type="Proteomes" id="UP000553209">
    <property type="component" value="Unassembled WGS sequence"/>
</dbReference>
<evidence type="ECO:0000256" key="2">
    <source>
        <dbReference type="ARBA" id="ARBA00023002"/>
    </source>
</evidence>
<proteinExistence type="inferred from homology"/>
<keyword evidence="2" id="KW-0560">Oxidoreductase</keyword>
<protein>
    <submittedName>
        <fullName evidence="6">NAD(P)-dependent oxidoreductase</fullName>
    </submittedName>
</protein>
<evidence type="ECO:0000313" key="6">
    <source>
        <dbReference type="EMBL" id="NKY98802.1"/>
    </source>
</evidence>
<dbReference type="PANTHER" id="PTHR43580:SF2">
    <property type="entry name" value="CYTOKINE-LIKE NUCLEAR FACTOR N-PAC"/>
    <property type="match status" value="1"/>
</dbReference>
<dbReference type="SUPFAM" id="SSF51735">
    <property type="entry name" value="NAD(P)-binding Rossmann-fold domains"/>
    <property type="match status" value="1"/>
</dbReference>
<dbReference type="InterPro" id="IPR008927">
    <property type="entry name" value="6-PGluconate_DH-like_C_sf"/>
</dbReference>
<dbReference type="Pfam" id="PF03446">
    <property type="entry name" value="NAD_binding_2"/>
    <property type="match status" value="1"/>
</dbReference>
<reference evidence="6 7" key="1">
    <citation type="submission" date="2020-04" db="EMBL/GenBank/DDBJ databases">
        <title>MicrobeNet Type strains.</title>
        <authorList>
            <person name="Nicholson A.C."/>
        </authorList>
    </citation>
    <scope>NUCLEOTIDE SEQUENCE [LARGE SCALE GENOMIC DNA]</scope>
    <source>
        <strain evidence="6 7">ATCC 23612</strain>
    </source>
</reference>
<dbReference type="PIRSF" id="PIRSF000103">
    <property type="entry name" value="HIBADH"/>
    <property type="match status" value="1"/>
</dbReference>
<keyword evidence="7" id="KW-1185">Reference proteome</keyword>
<dbReference type="Gene3D" id="1.10.1040.10">
    <property type="entry name" value="N-(1-d-carboxylethyl)-l-norvaline Dehydrogenase, domain 2"/>
    <property type="match status" value="1"/>
</dbReference>
<feature type="compositionally biased region" description="Basic residues" evidence="3">
    <location>
        <begin position="1"/>
        <end position="12"/>
    </location>
</feature>
<comment type="caution">
    <text evidence="6">The sequence shown here is derived from an EMBL/GenBank/DDBJ whole genome shotgun (WGS) entry which is preliminary data.</text>
</comment>
<evidence type="ECO:0000256" key="1">
    <source>
        <dbReference type="ARBA" id="ARBA00009080"/>
    </source>
</evidence>
<dbReference type="Gene3D" id="3.40.50.720">
    <property type="entry name" value="NAD(P)-binding Rossmann-like Domain"/>
    <property type="match status" value="1"/>
</dbReference>